<dbReference type="Proteomes" id="UP000637423">
    <property type="component" value="Unassembled WGS sequence"/>
</dbReference>
<accession>A0A916XS84</accession>
<reference evidence="2" key="1">
    <citation type="journal article" date="2014" name="Int. J. Syst. Evol. Microbiol.">
        <title>Complete genome sequence of Corynebacterium casei LMG S-19264T (=DSM 44701T), isolated from a smear-ripened cheese.</title>
        <authorList>
            <consortium name="US DOE Joint Genome Institute (JGI-PGF)"/>
            <person name="Walter F."/>
            <person name="Albersmeier A."/>
            <person name="Kalinowski J."/>
            <person name="Ruckert C."/>
        </authorList>
    </citation>
    <scope>NUCLEOTIDE SEQUENCE</scope>
    <source>
        <strain evidence="2">CGMCC 1.10998</strain>
    </source>
</reference>
<keyword evidence="1" id="KW-1133">Transmembrane helix</keyword>
<proteinExistence type="predicted"/>
<protein>
    <submittedName>
        <fullName evidence="2">Uncharacterized protein</fullName>
    </submittedName>
</protein>
<sequence length="195" mass="21316">MQFSPEHARSRRPVIYLALVALFHTVALYALLGQGMLTRKTSIDGAVVYMDIRSIKAPPPPPMPSTLSPDKSTQPAVLAKRTKQSAPQSQPIMAVPRMEVLPAAEPERPTAHVEEKRLDLDSLRAQARKNDSKREMTLAEQIQAKEQRDVSIEAKIAAAAEGAARKDCLTAHSDTGLLAPLFVLKDTVTGKGCKW</sequence>
<feature type="transmembrane region" description="Helical" evidence="1">
    <location>
        <begin position="14"/>
        <end position="32"/>
    </location>
</feature>
<dbReference type="EMBL" id="BMED01000007">
    <property type="protein sequence ID" value="GGC96836.1"/>
    <property type="molecule type" value="Genomic_DNA"/>
</dbReference>
<evidence type="ECO:0000313" key="2">
    <source>
        <dbReference type="EMBL" id="GGC96836.1"/>
    </source>
</evidence>
<gene>
    <name evidence="2" type="ORF">GCM10011396_50360</name>
</gene>
<dbReference type="RefSeq" id="WP_188568924.1">
    <property type="nucleotide sequence ID" value="NZ_BMED01000007.1"/>
</dbReference>
<evidence type="ECO:0000313" key="3">
    <source>
        <dbReference type="Proteomes" id="UP000637423"/>
    </source>
</evidence>
<organism evidence="2 3">
    <name type="scientific">Undibacterium terreum</name>
    <dbReference type="NCBI Taxonomy" id="1224302"/>
    <lineage>
        <taxon>Bacteria</taxon>
        <taxon>Pseudomonadati</taxon>
        <taxon>Pseudomonadota</taxon>
        <taxon>Betaproteobacteria</taxon>
        <taxon>Burkholderiales</taxon>
        <taxon>Oxalobacteraceae</taxon>
        <taxon>Undibacterium</taxon>
    </lineage>
</organism>
<keyword evidence="3" id="KW-1185">Reference proteome</keyword>
<evidence type="ECO:0000256" key="1">
    <source>
        <dbReference type="SAM" id="Phobius"/>
    </source>
</evidence>
<keyword evidence="1" id="KW-0812">Transmembrane</keyword>
<dbReference type="AlphaFoldDB" id="A0A916XS84"/>
<name>A0A916XS84_9BURK</name>
<keyword evidence="1" id="KW-0472">Membrane</keyword>
<comment type="caution">
    <text evidence="2">The sequence shown here is derived from an EMBL/GenBank/DDBJ whole genome shotgun (WGS) entry which is preliminary data.</text>
</comment>
<reference evidence="2" key="2">
    <citation type="submission" date="2020-09" db="EMBL/GenBank/DDBJ databases">
        <authorList>
            <person name="Sun Q."/>
            <person name="Zhou Y."/>
        </authorList>
    </citation>
    <scope>NUCLEOTIDE SEQUENCE</scope>
    <source>
        <strain evidence="2">CGMCC 1.10998</strain>
    </source>
</reference>